<dbReference type="PANTHER" id="PTHR11439">
    <property type="entry name" value="GAG-POL-RELATED RETROTRANSPOSON"/>
    <property type="match status" value="1"/>
</dbReference>
<dbReference type="EMBL" id="CM001880">
    <property type="protein sequence ID" value="EOX97119.1"/>
    <property type="molecule type" value="Genomic_DNA"/>
</dbReference>
<dbReference type="STRING" id="3641.A0A061DWD3"/>
<protein>
    <submittedName>
        <fullName evidence="1">Retrovirus-related like polyprotein</fullName>
    </submittedName>
</protein>
<name>A0A061DWD3_THECC</name>
<organism evidence="1 2">
    <name type="scientific">Theobroma cacao</name>
    <name type="common">Cacao</name>
    <name type="synonym">Cocoa</name>
    <dbReference type="NCBI Taxonomy" id="3641"/>
    <lineage>
        <taxon>Eukaryota</taxon>
        <taxon>Viridiplantae</taxon>
        <taxon>Streptophyta</taxon>
        <taxon>Embryophyta</taxon>
        <taxon>Tracheophyta</taxon>
        <taxon>Spermatophyta</taxon>
        <taxon>Magnoliopsida</taxon>
        <taxon>eudicotyledons</taxon>
        <taxon>Gunneridae</taxon>
        <taxon>Pentapetalae</taxon>
        <taxon>rosids</taxon>
        <taxon>malvids</taxon>
        <taxon>Malvales</taxon>
        <taxon>Malvaceae</taxon>
        <taxon>Byttnerioideae</taxon>
        <taxon>Theobroma</taxon>
    </lineage>
</organism>
<sequence length="180" mass="20630">MDSNKLQDNEIQSSLLHFWNVVLITDKGEFVALLVDVDATGYRQLIGKLLYLTFTRLDISYAVQILSQFMDAPTENHVDAAHRVLKYLKTSPRQGILMSSDSNLKLIAYCDNDWLESKKQQNVARSSPEVEYKSMASTTCEIIWIRNLLIDLGFPQDTLGEYQPDKELIVEDQERKSRLG</sequence>
<evidence type="ECO:0000313" key="1">
    <source>
        <dbReference type="EMBL" id="EOX97119.1"/>
    </source>
</evidence>
<dbReference type="eggNOG" id="KOG0017">
    <property type="taxonomic scope" value="Eukaryota"/>
</dbReference>
<dbReference type="OMA" id="CEIIWIR"/>
<dbReference type="Proteomes" id="UP000026915">
    <property type="component" value="Chromosome 2"/>
</dbReference>
<accession>A0A061DWD3</accession>
<dbReference type="InParanoid" id="A0A061DWD3"/>
<proteinExistence type="predicted"/>
<gene>
    <name evidence="1" type="ORF">TCM_006220</name>
</gene>
<dbReference type="Gramene" id="EOX97119">
    <property type="protein sequence ID" value="EOX97119"/>
    <property type="gene ID" value="TCM_006220"/>
</dbReference>
<dbReference type="PANTHER" id="PTHR11439:SF498">
    <property type="entry name" value="DNAK FAMILY PROTEIN"/>
    <property type="match status" value="1"/>
</dbReference>
<evidence type="ECO:0000313" key="2">
    <source>
        <dbReference type="Proteomes" id="UP000026915"/>
    </source>
</evidence>
<keyword evidence="2" id="KW-1185">Reference proteome</keyword>
<dbReference type="AlphaFoldDB" id="A0A061DWD3"/>
<dbReference type="HOGENOM" id="CLU_1498881_0_0_1"/>
<reference evidence="1 2" key="1">
    <citation type="journal article" date="2013" name="Genome Biol.">
        <title>The genome sequence of the most widely cultivated cacao type and its use to identify candidate genes regulating pod color.</title>
        <authorList>
            <person name="Motamayor J.C."/>
            <person name="Mockaitis K."/>
            <person name="Schmutz J."/>
            <person name="Haiminen N."/>
            <person name="Iii D.L."/>
            <person name="Cornejo O."/>
            <person name="Findley S.D."/>
            <person name="Zheng P."/>
            <person name="Utro F."/>
            <person name="Royaert S."/>
            <person name="Saski C."/>
            <person name="Jenkins J."/>
            <person name="Podicheti R."/>
            <person name="Zhao M."/>
            <person name="Scheffler B.E."/>
            <person name="Stack J.C."/>
            <person name="Feltus F.A."/>
            <person name="Mustiga G.M."/>
            <person name="Amores F."/>
            <person name="Phillips W."/>
            <person name="Marelli J.P."/>
            <person name="May G.D."/>
            <person name="Shapiro H."/>
            <person name="Ma J."/>
            <person name="Bustamante C.D."/>
            <person name="Schnell R.J."/>
            <person name="Main D."/>
            <person name="Gilbert D."/>
            <person name="Parida L."/>
            <person name="Kuhn D.N."/>
        </authorList>
    </citation>
    <scope>NUCLEOTIDE SEQUENCE [LARGE SCALE GENOMIC DNA]</scope>
    <source>
        <strain evidence="2">cv. Matina 1-6</strain>
    </source>
</reference>